<accession>A0ABW6YJ26</accession>
<keyword evidence="2" id="KW-1133">Transmembrane helix</keyword>
<keyword evidence="4" id="KW-1185">Reference proteome</keyword>
<reference evidence="3 4" key="1">
    <citation type="submission" date="2024-10" db="EMBL/GenBank/DDBJ databases">
        <title>The Natural Products Discovery Center: Release of the First 8490 Sequenced Strains for Exploring Actinobacteria Biosynthetic Diversity.</title>
        <authorList>
            <person name="Kalkreuter E."/>
            <person name="Kautsar S.A."/>
            <person name="Yang D."/>
            <person name="Bader C.D."/>
            <person name="Teijaro C.N."/>
            <person name="Fluegel L."/>
            <person name="Davis C.M."/>
            <person name="Simpson J.R."/>
            <person name="Lauterbach L."/>
            <person name="Steele A.D."/>
            <person name="Gui C."/>
            <person name="Meng S."/>
            <person name="Li G."/>
            <person name="Viehrig K."/>
            <person name="Ye F."/>
            <person name="Su P."/>
            <person name="Kiefer A.F."/>
            <person name="Nichols A."/>
            <person name="Cepeda A.J."/>
            <person name="Yan W."/>
            <person name="Fan B."/>
            <person name="Jiang Y."/>
            <person name="Adhikari A."/>
            <person name="Zheng C.-J."/>
            <person name="Schuster L."/>
            <person name="Cowan T.M."/>
            <person name="Smanski M.J."/>
            <person name="Chevrette M.G."/>
            <person name="De Carvalho L.P.S."/>
            <person name="Shen B."/>
        </authorList>
    </citation>
    <scope>NUCLEOTIDE SEQUENCE [LARGE SCALE GENOMIC DNA]</scope>
    <source>
        <strain evidence="3 4">NPDC015755</strain>
    </source>
</reference>
<evidence type="ECO:0000256" key="2">
    <source>
        <dbReference type="SAM" id="Phobius"/>
    </source>
</evidence>
<sequence length="141" mass="14604">MNHPVQPPAPSHNHDHDSTSALVKQAAEQLTTLVRQELHLAQAEMQAKGKRYGMGGGLFGGAGLVAVLALQALVAAAIAALALALPVWASALIVTGVLAALAAILAAVGKREIHRAAPPTPQKTIDSVKADVAEIKERVHR</sequence>
<dbReference type="EMBL" id="JBIBSM010000017">
    <property type="protein sequence ID" value="MFF8279862.1"/>
    <property type="molecule type" value="Genomic_DNA"/>
</dbReference>
<evidence type="ECO:0000313" key="3">
    <source>
        <dbReference type="EMBL" id="MFF8279862.1"/>
    </source>
</evidence>
<comment type="caution">
    <text evidence="3">The sequence shown here is derived from an EMBL/GenBank/DDBJ whole genome shotgun (WGS) entry which is preliminary data.</text>
</comment>
<organism evidence="3 4">
    <name type="scientific">Streptomyces lateritius</name>
    <dbReference type="NCBI Taxonomy" id="67313"/>
    <lineage>
        <taxon>Bacteria</taxon>
        <taxon>Bacillati</taxon>
        <taxon>Actinomycetota</taxon>
        <taxon>Actinomycetes</taxon>
        <taxon>Kitasatosporales</taxon>
        <taxon>Streptomycetaceae</taxon>
        <taxon>Streptomyces</taxon>
    </lineage>
</organism>
<dbReference type="Pfam" id="PF07332">
    <property type="entry name" value="Phage_holin_3_6"/>
    <property type="match status" value="1"/>
</dbReference>
<keyword evidence="2" id="KW-0812">Transmembrane</keyword>
<keyword evidence="2" id="KW-0472">Membrane</keyword>
<evidence type="ECO:0000256" key="1">
    <source>
        <dbReference type="SAM" id="MobiDB-lite"/>
    </source>
</evidence>
<dbReference type="InterPro" id="IPR009937">
    <property type="entry name" value="Phage_holin_3_6"/>
</dbReference>
<proteinExistence type="predicted"/>
<gene>
    <name evidence="3" type="ORF">ACF05T_27770</name>
</gene>
<dbReference type="RefSeq" id="WP_391936769.1">
    <property type="nucleotide sequence ID" value="NZ_JBIBSM010000017.1"/>
</dbReference>
<feature type="region of interest" description="Disordered" evidence="1">
    <location>
        <begin position="1"/>
        <end position="22"/>
    </location>
</feature>
<name>A0ABW6YJ26_9ACTN</name>
<evidence type="ECO:0000313" key="4">
    <source>
        <dbReference type="Proteomes" id="UP001603013"/>
    </source>
</evidence>
<feature type="compositionally biased region" description="Pro residues" evidence="1">
    <location>
        <begin position="1"/>
        <end position="10"/>
    </location>
</feature>
<feature type="transmembrane region" description="Helical" evidence="2">
    <location>
        <begin position="58"/>
        <end position="81"/>
    </location>
</feature>
<feature type="transmembrane region" description="Helical" evidence="2">
    <location>
        <begin position="87"/>
        <end position="108"/>
    </location>
</feature>
<protein>
    <submittedName>
        <fullName evidence="3">Phage holin family protein</fullName>
    </submittedName>
</protein>
<dbReference type="Proteomes" id="UP001603013">
    <property type="component" value="Unassembled WGS sequence"/>
</dbReference>